<gene>
    <name evidence="1" type="ORF">DPMN_189574</name>
</gene>
<evidence type="ECO:0000313" key="2">
    <source>
        <dbReference type="Proteomes" id="UP000828390"/>
    </source>
</evidence>
<comment type="caution">
    <text evidence="1">The sequence shown here is derived from an EMBL/GenBank/DDBJ whole genome shotgun (WGS) entry which is preliminary data.</text>
</comment>
<proteinExistence type="predicted"/>
<dbReference type="AlphaFoldDB" id="A0A9D4DVR9"/>
<dbReference type="EMBL" id="JAIWYP010000010">
    <property type="protein sequence ID" value="KAH3754894.1"/>
    <property type="molecule type" value="Genomic_DNA"/>
</dbReference>
<reference evidence="1" key="2">
    <citation type="submission" date="2020-11" db="EMBL/GenBank/DDBJ databases">
        <authorList>
            <person name="McCartney M.A."/>
            <person name="Auch B."/>
            <person name="Kono T."/>
            <person name="Mallez S."/>
            <person name="Becker A."/>
            <person name="Gohl D.M."/>
            <person name="Silverstein K.A.T."/>
            <person name="Koren S."/>
            <person name="Bechman K.B."/>
            <person name="Herman A."/>
            <person name="Abrahante J.E."/>
            <person name="Garbe J."/>
        </authorList>
    </citation>
    <scope>NUCLEOTIDE SEQUENCE</scope>
    <source>
        <strain evidence="1">Duluth1</strain>
        <tissue evidence="1">Whole animal</tissue>
    </source>
</reference>
<organism evidence="1 2">
    <name type="scientific">Dreissena polymorpha</name>
    <name type="common">Zebra mussel</name>
    <name type="synonym">Mytilus polymorpha</name>
    <dbReference type="NCBI Taxonomy" id="45954"/>
    <lineage>
        <taxon>Eukaryota</taxon>
        <taxon>Metazoa</taxon>
        <taxon>Spiralia</taxon>
        <taxon>Lophotrochozoa</taxon>
        <taxon>Mollusca</taxon>
        <taxon>Bivalvia</taxon>
        <taxon>Autobranchia</taxon>
        <taxon>Heteroconchia</taxon>
        <taxon>Euheterodonta</taxon>
        <taxon>Imparidentia</taxon>
        <taxon>Neoheterodontei</taxon>
        <taxon>Myida</taxon>
        <taxon>Dreissenoidea</taxon>
        <taxon>Dreissenidae</taxon>
        <taxon>Dreissena</taxon>
    </lineage>
</organism>
<dbReference type="Proteomes" id="UP000828390">
    <property type="component" value="Unassembled WGS sequence"/>
</dbReference>
<keyword evidence="2" id="KW-1185">Reference proteome</keyword>
<sequence length="166" mass="18531">MMQIPSWYLNETPRRCLTVSQTVGAPAGDSQTVCDDGKTVWAPAGDPHTVPNEYSRPSVHKQEIPRQSATVPRSGHLQETPRRCKKFYQTVGAPARDSQTVCDDAKTVWTPAGDSQTVSQTDGDMQGLQDKLRRRQDRLGSYRRLPDSLRCCKVRLGTCNRLSKTV</sequence>
<reference evidence="1" key="1">
    <citation type="journal article" date="2019" name="bioRxiv">
        <title>The Genome of the Zebra Mussel, Dreissena polymorpha: A Resource for Invasive Species Research.</title>
        <authorList>
            <person name="McCartney M.A."/>
            <person name="Auch B."/>
            <person name="Kono T."/>
            <person name="Mallez S."/>
            <person name="Zhang Y."/>
            <person name="Obille A."/>
            <person name="Becker A."/>
            <person name="Abrahante J.E."/>
            <person name="Garbe J."/>
            <person name="Badalamenti J.P."/>
            <person name="Herman A."/>
            <person name="Mangelson H."/>
            <person name="Liachko I."/>
            <person name="Sullivan S."/>
            <person name="Sone E.D."/>
            <person name="Koren S."/>
            <person name="Silverstein K.A.T."/>
            <person name="Beckman K.B."/>
            <person name="Gohl D.M."/>
        </authorList>
    </citation>
    <scope>NUCLEOTIDE SEQUENCE</scope>
    <source>
        <strain evidence="1">Duluth1</strain>
        <tissue evidence="1">Whole animal</tissue>
    </source>
</reference>
<accession>A0A9D4DVR9</accession>
<evidence type="ECO:0000313" key="1">
    <source>
        <dbReference type="EMBL" id="KAH3754894.1"/>
    </source>
</evidence>
<name>A0A9D4DVR9_DREPO</name>
<protein>
    <submittedName>
        <fullName evidence="1">Uncharacterized protein</fullName>
    </submittedName>
</protein>